<dbReference type="GO" id="GO:0005634">
    <property type="term" value="C:nucleus"/>
    <property type="evidence" value="ECO:0007669"/>
    <property type="project" value="TreeGrafter"/>
</dbReference>
<dbReference type="VEuPathDB" id="FungiDB:YALI1_D05286g"/>
<dbReference type="AlphaFoldDB" id="A0A1D8ND54"/>
<evidence type="ECO:0000256" key="6">
    <source>
        <dbReference type="SAM" id="MobiDB-lite"/>
    </source>
</evidence>
<dbReference type="Gene3D" id="3.40.630.60">
    <property type="match status" value="1"/>
</dbReference>
<evidence type="ECO:0000256" key="1">
    <source>
        <dbReference type="ARBA" id="ARBA00002307"/>
    </source>
</evidence>
<dbReference type="GO" id="GO:0045732">
    <property type="term" value="P:positive regulation of protein catabolic process"/>
    <property type="evidence" value="ECO:0007669"/>
    <property type="project" value="TreeGrafter"/>
</dbReference>
<dbReference type="Pfam" id="PF02100">
    <property type="entry name" value="ODC_AZ"/>
    <property type="match status" value="1"/>
</dbReference>
<keyword evidence="5" id="KW-0688">Ribosomal frameshifting</keyword>
<dbReference type="SUPFAM" id="SSF55729">
    <property type="entry name" value="Acyl-CoA N-acyltransferases (Nat)"/>
    <property type="match status" value="1"/>
</dbReference>
<evidence type="ECO:0000313" key="7">
    <source>
        <dbReference type="EMBL" id="AOW03561.1"/>
    </source>
</evidence>
<dbReference type="GeneID" id="2910630"/>
<dbReference type="GO" id="GO:0075523">
    <property type="term" value="P:viral translational frameshifting"/>
    <property type="evidence" value="ECO:0007669"/>
    <property type="project" value="UniProtKB-KW"/>
</dbReference>
<dbReference type="GO" id="GO:0005737">
    <property type="term" value="C:cytoplasm"/>
    <property type="evidence" value="ECO:0007669"/>
    <property type="project" value="TreeGrafter"/>
</dbReference>
<organism evidence="7 8">
    <name type="scientific">Yarrowia lipolytica</name>
    <name type="common">Candida lipolytica</name>
    <dbReference type="NCBI Taxonomy" id="4952"/>
    <lineage>
        <taxon>Eukaryota</taxon>
        <taxon>Fungi</taxon>
        <taxon>Dikarya</taxon>
        <taxon>Ascomycota</taxon>
        <taxon>Saccharomycotina</taxon>
        <taxon>Dipodascomycetes</taxon>
        <taxon>Dipodascales</taxon>
        <taxon>Dipodascales incertae sedis</taxon>
        <taxon>Yarrowia</taxon>
    </lineage>
</organism>
<name>A0A1D8ND54_YARLL</name>
<proteinExistence type="inferred from homology"/>
<evidence type="ECO:0000256" key="4">
    <source>
        <dbReference type="ARBA" id="ARBA00017712"/>
    </source>
</evidence>
<feature type="region of interest" description="Disordered" evidence="6">
    <location>
        <begin position="1"/>
        <end position="26"/>
    </location>
</feature>
<dbReference type="RefSeq" id="XP_068138703.1">
    <property type="nucleotide sequence ID" value="XM_068282602.1"/>
</dbReference>
<evidence type="ECO:0000256" key="3">
    <source>
        <dbReference type="ARBA" id="ARBA00011486"/>
    </source>
</evidence>
<dbReference type="InterPro" id="IPR002993">
    <property type="entry name" value="ODC_AZ"/>
</dbReference>
<evidence type="ECO:0000256" key="5">
    <source>
        <dbReference type="ARBA" id="ARBA00022758"/>
    </source>
</evidence>
<dbReference type="EMBL" id="CP017556">
    <property type="protein sequence ID" value="AOW03561.1"/>
    <property type="molecule type" value="Genomic_DNA"/>
</dbReference>
<comment type="similarity">
    <text evidence="2">Belongs to the ODC antizyme family.</text>
</comment>
<dbReference type="PANTHER" id="PTHR10279">
    <property type="entry name" value="ORNITHINE DECARBOXYLASE ANTIZYME"/>
    <property type="match status" value="1"/>
</dbReference>
<dbReference type="GO" id="GO:0008073">
    <property type="term" value="F:ornithine decarboxylase inhibitor activity"/>
    <property type="evidence" value="ECO:0007669"/>
    <property type="project" value="InterPro"/>
</dbReference>
<accession>A0A1D8ND54</accession>
<evidence type="ECO:0000256" key="2">
    <source>
        <dbReference type="ARBA" id="ARBA00008796"/>
    </source>
</evidence>
<dbReference type="InterPro" id="IPR038581">
    <property type="entry name" value="ODC_AZ_sf"/>
</dbReference>
<gene>
    <name evidence="7" type="ORF">YALI1_D05286g</name>
</gene>
<dbReference type="PANTHER" id="PTHR10279:SF10">
    <property type="entry name" value="ORNITHINE DECARBOXYLASE ANTIZYME"/>
    <property type="match status" value="1"/>
</dbReference>
<reference evidence="7 8" key="1">
    <citation type="journal article" date="2016" name="PLoS ONE">
        <title>Sequence Assembly of Yarrowia lipolytica Strain W29/CLIB89 Shows Transposable Element Diversity.</title>
        <authorList>
            <person name="Magnan C."/>
            <person name="Yu J."/>
            <person name="Chang I."/>
            <person name="Jahn E."/>
            <person name="Kanomata Y."/>
            <person name="Wu J."/>
            <person name="Zeller M."/>
            <person name="Oakes M."/>
            <person name="Baldi P."/>
            <person name="Sandmeyer S."/>
        </authorList>
    </citation>
    <scope>NUCLEOTIDE SEQUENCE [LARGE SCALE GENOMIC DNA]</scope>
    <source>
        <strain evidence="8">CLIB89(W29)</strain>
    </source>
</reference>
<evidence type="ECO:0000313" key="8">
    <source>
        <dbReference type="Proteomes" id="UP000182444"/>
    </source>
</evidence>
<dbReference type="InterPro" id="IPR016181">
    <property type="entry name" value="Acyl_CoA_acyltransferase"/>
</dbReference>
<dbReference type="VEuPathDB" id="FungiDB:YALI0_D04224g"/>
<protein>
    <recommendedName>
        <fullName evidence="4">Ornithine decarboxylase antizyme</fullName>
    </recommendedName>
</protein>
<comment type="subunit">
    <text evidence="3">Interacts with ODC and thereby sterically blocks ODC homodimerization.</text>
</comment>
<sequence>MSNSNSLYLLPNREDSISMEPPNPKNNLVEAESATTLASCQVVSAVAATNFSYCALPAGVPEASLELSELCERQFRKGAVISSIAEQPADDVRARSRMGSSSSYASTFSLPSVSSAGTSPESPCSVGVYGKGVAAGPFASSSTSAAAAAAASIKYTRLTEFGSNQEWIGFIENNVFHQFVSIPRDADWSQLKESVIALLDLASDCLECTGMVLYLDRECTHFQSLLRDFMWVGFTPKTAGVISEKWVMLGMDL</sequence>
<dbReference type="Proteomes" id="UP000182444">
    <property type="component" value="Chromosome 1D"/>
</dbReference>
<comment type="function">
    <text evidence="1">Ornithine decarboxylase (ODC) antizyme protein that negatively regulates ODC activity and intracellular polyamine biosynthesis in response to increased intracellular polyamine levels. Binds to ODC monomers, inhibiting the assembly of the functional ODC homodimer, and targets the monomers for ubiquitin-independent proteolytic destruction by the 26S proteasome.</text>
</comment>